<evidence type="ECO:0000313" key="2">
    <source>
        <dbReference type="EMBL" id="QCI68546.1"/>
    </source>
</evidence>
<dbReference type="Proteomes" id="UP000298781">
    <property type="component" value="Chromosome"/>
</dbReference>
<name>A0A4D7BHD5_9HYPH</name>
<dbReference type="AlphaFoldDB" id="A0A4D7BHD5"/>
<gene>
    <name evidence="2" type="ORF">E8M01_32540</name>
</gene>
<dbReference type="OrthoDB" id="166981at2"/>
<reference evidence="2 3" key="1">
    <citation type="submission" date="2019-04" db="EMBL/GenBank/DDBJ databases">
        <title>Phreatobacter aquaticus sp. nov.</title>
        <authorList>
            <person name="Choi A."/>
        </authorList>
    </citation>
    <scope>NUCLEOTIDE SEQUENCE [LARGE SCALE GENOMIC DNA]</scope>
    <source>
        <strain evidence="2 3">KCTC 52518</strain>
    </source>
</reference>
<accession>A0A4D7BHD5</accession>
<proteinExistence type="predicted"/>
<feature type="domain" description="Imm-5-like" evidence="1">
    <location>
        <begin position="16"/>
        <end position="130"/>
    </location>
</feature>
<dbReference type="EMBL" id="CP039690">
    <property type="protein sequence ID" value="QCI68546.1"/>
    <property type="molecule type" value="Genomic_DNA"/>
</dbReference>
<organism evidence="2 3">
    <name type="scientific">Phreatobacter stygius</name>
    <dbReference type="NCBI Taxonomy" id="1940610"/>
    <lineage>
        <taxon>Bacteria</taxon>
        <taxon>Pseudomonadati</taxon>
        <taxon>Pseudomonadota</taxon>
        <taxon>Alphaproteobacteria</taxon>
        <taxon>Hyphomicrobiales</taxon>
        <taxon>Phreatobacteraceae</taxon>
        <taxon>Phreatobacter</taxon>
    </lineage>
</organism>
<dbReference type="InterPro" id="IPR048667">
    <property type="entry name" value="Imm5-like"/>
</dbReference>
<evidence type="ECO:0000259" key="1">
    <source>
        <dbReference type="Pfam" id="PF21805"/>
    </source>
</evidence>
<dbReference type="KEGG" id="pstg:E8M01_32540"/>
<dbReference type="GO" id="GO:0004527">
    <property type="term" value="F:exonuclease activity"/>
    <property type="evidence" value="ECO:0007669"/>
    <property type="project" value="UniProtKB-KW"/>
</dbReference>
<evidence type="ECO:0000313" key="3">
    <source>
        <dbReference type="Proteomes" id="UP000298781"/>
    </source>
</evidence>
<keyword evidence="2" id="KW-0378">Hydrolase</keyword>
<protein>
    <submittedName>
        <fullName evidence="2">Exonuclease SbcC</fullName>
    </submittedName>
</protein>
<sequence>MADDPTMIELSRPELREVAGYGVACARPALAVFERERPGDRRPHAAIDAAQAFAEGAERTKTLRDSAWAAHRAAQEARDAGQAAASDAARAALAAAGAAFLHPLAEATQVKHILGSAAHAARALELSAGDDPAVGADYIAQARILAPSVVVDVLRHYPGAPHGGGRVGELIRLLDASLRSYPAVPAP</sequence>
<keyword evidence="2" id="KW-0540">Nuclease</keyword>
<keyword evidence="2" id="KW-0269">Exonuclease</keyword>
<keyword evidence="3" id="KW-1185">Reference proteome</keyword>
<dbReference type="Pfam" id="PF21805">
    <property type="entry name" value="Imm5_like"/>
    <property type="match status" value="1"/>
</dbReference>